<accession>A0A813I030</accession>
<organism evidence="1 2">
    <name type="scientific">Polarella glacialis</name>
    <name type="common">Dinoflagellate</name>
    <dbReference type="NCBI Taxonomy" id="89957"/>
    <lineage>
        <taxon>Eukaryota</taxon>
        <taxon>Sar</taxon>
        <taxon>Alveolata</taxon>
        <taxon>Dinophyceae</taxon>
        <taxon>Suessiales</taxon>
        <taxon>Suessiaceae</taxon>
        <taxon>Polarella</taxon>
    </lineage>
</organism>
<dbReference type="EMBL" id="CAJNNW010002110">
    <property type="protein sequence ID" value="CAE8643258.1"/>
    <property type="molecule type" value="Genomic_DNA"/>
</dbReference>
<evidence type="ECO:0000313" key="1">
    <source>
        <dbReference type="EMBL" id="CAE8643258.1"/>
    </source>
</evidence>
<feature type="non-terminal residue" evidence="1">
    <location>
        <position position="135"/>
    </location>
</feature>
<reference evidence="1" key="1">
    <citation type="submission" date="2021-02" db="EMBL/GenBank/DDBJ databases">
        <authorList>
            <person name="Dougan E. K."/>
            <person name="Rhodes N."/>
            <person name="Thang M."/>
            <person name="Chan C."/>
        </authorList>
    </citation>
    <scope>NUCLEOTIDE SEQUENCE</scope>
</reference>
<dbReference type="Proteomes" id="UP000626109">
    <property type="component" value="Unassembled WGS sequence"/>
</dbReference>
<dbReference type="AlphaFoldDB" id="A0A813I030"/>
<name>A0A813I030_POLGL</name>
<proteinExistence type="predicted"/>
<gene>
    <name evidence="1" type="ORF">PGLA2088_LOCUS2561</name>
</gene>
<evidence type="ECO:0000313" key="2">
    <source>
        <dbReference type="Proteomes" id="UP000626109"/>
    </source>
</evidence>
<comment type="caution">
    <text evidence="1">The sequence shown here is derived from an EMBL/GenBank/DDBJ whole genome shotgun (WGS) entry which is preliminary data.</text>
</comment>
<protein>
    <submittedName>
        <fullName evidence="1">Uncharacterized protein</fullName>
    </submittedName>
</protein>
<sequence length="135" mass="15188">MSLCTRCSEIVYAYAELVNALGSAGLARYRGQKIAGMMLCVGFVTHEYRELCLDNDFGNVFWQHSPKIHNNSRNHVWLEFPTPGASPHDQSRRQIVDLSACQFDIPMPNGQVIVIPGQDKRYTKCYEIPLSALLG</sequence>